<dbReference type="AlphaFoldDB" id="A0AAE3QGV4"/>
<name>A0AAE3QGV4_9BACT</name>
<dbReference type="Pfam" id="PF14080">
    <property type="entry name" value="DUF4261"/>
    <property type="match status" value="1"/>
</dbReference>
<dbReference type="EMBL" id="JASJOS010000001">
    <property type="protein sequence ID" value="MDJ1479142.1"/>
    <property type="molecule type" value="Genomic_DNA"/>
</dbReference>
<reference evidence="2" key="1">
    <citation type="submission" date="2023-05" db="EMBL/GenBank/DDBJ databases">
        <authorList>
            <person name="Zhang X."/>
        </authorList>
    </citation>
    <scope>NUCLEOTIDE SEQUENCE</scope>
    <source>
        <strain evidence="2">YF14B1</strain>
    </source>
</reference>
<evidence type="ECO:0000313" key="3">
    <source>
        <dbReference type="Proteomes" id="UP001241110"/>
    </source>
</evidence>
<feature type="domain" description="DUF4261" evidence="1">
    <location>
        <begin position="200"/>
        <end position="275"/>
    </location>
</feature>
<dbReference type="Proteomes" id="UP001241110">
    <property type="component" value="Unassembled WGS sequence"/>
</dbReference>
<evidence type="ECO:0000259" key="1">
    <source>
        <dbReference type="Pfam" id="PF14080"/>
    </source>
</evidence>
<comment type="caution">
    <text evidence="2">The sequence shown here is derived from an EMBL/GenBank/DDBJ whole genome shotgun (WGS) entry which is preliminary data.</text>
</comment>
<organism evidence="2 3">
    <name type="scientific">Xanthocytophaga flava</name>
    <dbReference type="NCBI Taxonomy" id="3048013"/>
    <lineage>
        <taxon>Bacteria</taxon>
        <taxon>Pseudomonadati</taxon>
        <taxon>Bacteroidota</taxon>
        <taxon>Cytophagia</taxon>
        <taxon>Cytophagales</taxon>
        <taxon>Rhodocytophagaceae</taxon>
        <taxon>Xanthocytophaga</taxon>
    </lineage>
</organism>
<gene>
    <name evidence="2" type="ORF">QNI16_01525</name>
</gene>
<proteinExistence type="predicted"/>
<evidence type="ECO:0000313" key="2">
    <source>
        <dbReference type="EMBL" id="MDJ1479142.1"/>
    </source>
</evidence>
<protein>
    <submittedName>
        <fullName evidence="2">DUF4261 domain-containing protein</fullName>
    </submittedName>
</protein>
<sequence length="279" mass="32109">MHTDIGNQGQAQSATNEPELFYAQFLFEAPFTLDKDQILAELTKEFVQVDSIGSEDNVFLYAFPEYSAQYDDKEVPMQCAILISEIPLPSKQFDSALQQNWEWQDAQEVIPRCQYHFTITDLLSRNLDYRLRAECFQKFVIAVIRVTQPQAVYFKHSDKLVEPFTYVDALTDEQPDVLNGLMNIRFFNVSNGNEGELFMDTLGLHALGLPDFQITFTAYDPNEIASLLTGYGHYIYQKGRVIEEGSSIQGLQPDQIWICHFMDSFVPPRRVVITMEKEK</sequence>
<dbReference type="InterPro" id="IPR025357">
    <property type="entry name" value="DUF4261"/>
</dbReference>
<accession>A0AAE3QGV4</accession>
<dbReference type="RefSeq" id="WP_313975084.1">
    <property type="nucleotide sequence ID" value="NZ_JASJOS010000001.1"/>
</dbReference>